<dbReference type="PANTHER" id="PTHR43228">
    <property type="entry name" value="TWO-COMPONENT RESPONSE REGULATOR"/>
    <property type="match status" value="1"/>
</dbReference>
<dbReference type="PIRSF" id="PIRSF036382">
    <property type="entry name" value="RR_antiterm"/>
    <property type="match status" value="1"/>
</dbReference>
<feature type="modified residue" description="4-aspartylphosphate" evidence="1">
    <location>
        <position position="53"/>
    </location>
</feature>
<feature type="domain" description="Response regulatory" evidence="2">
    <location>
        <begin position="3"/>
        <end position="117"/>
    </location>
</feature>
<dbReference type="SUPFAM" id="SSF52172">
    <property type="entry name" value="CheY-like"/>
    <property type="match status" value="1"/>
</dbReference>
<proteinExistence type="predicted"/>
<accession>A0A1H4DIU3</accession>
<dbReference type="SMART" id="SM00448">
    <property type="entry name" value="REC"/>
    <property type="match status" value="1"/>
</dbReference>
<evidence type="ECO:0000313" key="5">
    <source>
        <dbReference type="Proteomes" id="UP000199409"/>
    </source>
</evidence>
<keyword evidence="1" id="KW-0597">Phosphoprotein</keyword>
<dbReference type="PROSITE" id="PS50110">
    <property type="entry name" value="RESPONSE_REGULATORY"/>
    <property type="match status" value="1"/>
</dbReference>
<protein>
    <submittedName>
        <fullName evidence="4">Response regulator receiver and ANTAR domain protein</fullName>
    </submittedName>
</protein>
<evidence type="ECO:0000313" key="4">
    <source>
        <dbReference type="EMBL" id="SEA72763.1"/>
    </source>
</evidence>
<evidence type="ECO:0000259" key="2">
    <source>
        <dbReference type="PROSITE" id="PS50110"/>
    </source>
</evidence>
<keyword evidence="5" id="KW-1185">Reference proteome</keyword>
<dbReference type="InterPro" id="IPR001789">
    <property type="entry name" value="Sig_transdc_resp-reg_receiver"/>
</dbReference>
<dbReference type="InterPro" id="IPR008327">
    <property type="entry name" value="Sig_transdc_resp-reg_antiterm"/>
</dbReference>
<dbReference type="STRING" id="37625.SAMN05660420_02990"/>
<dbReference type="Proteomes" id="UP000199409">
    <property type="component" value="Unassembled WGS sequence"/>
</dbReference>
<gene>
    <name evidence="4" type="ORF">SAMN05660420_02990</name>
</gene>
<dbReference type="Pfam" id="PF00072">
    <property type="entry name" value="Response_reg"/>
    <property type="match status" value="1"/>
</dbReference>
<dbReference type="Gene3D" id="3.40.50.2300">
    <property type="match status" value="1"/>
</dbReference>
<dbReference type="EMBL" id="FNQN01000010">
    <property type="protein sequence ID" value="SEA72763.1"/>
    <property type="molecule type" value="Genomic_DNA"/>
</dbReference>
<dbReference type="PANTHER" id="PTHR43228:SF1">
    <property type="entry name" value="TWO-COMPONENT RESPONSE REGULATOR ARR22"/>
    <property type="match status" value="1"/>
</dbReference>
<dbReference type="InterPro" id="IPR036388">
    <property type="entry name" value="WH-like_DNA-bd_sf"/>
</dbReference>
<organism evidence="4 5">
    <name type="scientific">Desulfuromusa kysingii</name>
    <dbReference type="NCBI Taxonomy" id="37625"/>
    <lineage>
        <taxon>Bacteria</taxon>
        <taxon>Pseudomonadati</taxon>
        <taxon>Thermodesulfobacteriota</taxon>
        <taxon>Desulfuromonadia</taxon>
        <taxon>Desulfuromonadales</taxon>
        <taxon>Geopsychrobacteraceae</taxon>
        <taxon>Desulfuromusa</taxon>
    </lineage>
</organism>
<dbReference type="Gene3D" id="1.10.10.10">
    <property type="entry name" value="Winged helix-like DNA-binding domain superfamily/Winged helix DNA-binding domain"/>
    <property type="match status" value="1"/>
</dbReference>
<evidence type="ECO:0000259" key="3">
    <source>
        <dbReference type="PROSITE" id="PS50921"/>
    </source>
</evidence>
<dbReference type="SMART" id="SM01012">
    <property type="entry name" value="ANTAR"/>
    <property type="match status" value="1"/>
</dbReference>
<name>A0A1H4DIU3_9BACT</name>
<dbReference type="PROSITE" id="PS50921">
    <property type="entry name" value="ANTAR"/>
    <property type="match status" value="1"/>
</dbReference>
<sequence length="187" mass="20785">MKKALIVDDEPLIRQQVTQIVADYGFDELYEAADGSQAIALAAVHRPLLTVMDVTMPVMDGITAADKMNRTPSGAIVLLTGIADSETVTRAHDAGVHHYLMKPFNAEQLRITIDLSIHQFIEISNLRDEVAALKENLETRKLVDRAKGVLIKRGLTEPEAHRKMQKLAMNKRKSLKEVAEAFLLMEG</sequence>
<dbReference type="Pfam" id="PF03861">
    <property type="entry name" value="ANTAR"/>
    <property type="match status" value="1"/>
</dbReference>
<dbReference type="GO" id="GO:0000160">
    <property type="term" value="P:phosphorelay signal transduction system"/>
    <property type="evidence" value="ECO:0007669"/>
    <property type="project" value="InterPro"/>
</dbReference>
<dbReference type="GO" id="GO:0003723">
    <property type="term" value="F:RNA binding"/>
    <property type="evidence" value="ECO:0007669"/>
    <property type="project" value="InterPro"/>
</dbReference>
<dbReference type="InterPro" id="IPR011006">
    <property type="entry name" value="CheY-like_superfamily"/>
</dbReference>
<dbReference type="OrthoDB" id="9808843at2"/>
<feature type="domain" description="ANTAR" evidence="3">
    <location>
        <begin position="123"/>
        <end position="183"/>
    </location>
</feature>
<evidence type="ECO:0000256" key="1">
    <source>
        <dbReference type="PROSITE-ProRule" id="PRU00169"/>
    </source>
</evidence>
<dbReference type="RefSeq" id="WP_092350269.1">
    <property type="nucleotide sequence ID" value="NZ_FNQN01000010.1"/>
</dbReference>
<reference evidence="4 5" key="1">
    <citation type="submission" date="2016-10" db="EMBL/GenBank/DDBJ databases">
        <authorList>
            <person name="de Groot N.N."/>
        </authorList>
    </citation>
    <scope>NUCLEOTIDE SEQUENCE [LARGE SCALE GENOMIC DNA]</scope>
    <source>
        <strain evidence="4 5">DSM 7343</strain>
    </source>
</reference>
<dbReference type="InterPro" id="IPR052048">
    <property type="entry name" value="ST_Response_Regulator"/>
</dbReference>
<dbReference type="InterPro" id="IPR005561">
    <property type="entry name" value="ANTAR"/>
</dbReference>
<dbReference type="AlphaFoldDB" id="A0A1H4DIU3"/>